<evidence type="ECO:0000313" key="2">
    <source>
        <dbReference type="Proteomes" id="UP000623467"/>
    </source>
</evidence>
<dbReference type="AlphaFoldDB" id="A0A8H7CM54"/>
<dbReference type="EMBL" id="JACAZH010000024">
    <property type="protein sequence ID" value="KAF7342834.1"/>
    <property type="molecule type" value="Genomic_DNA"/>
</dbReference>
<name>A0A8H7CM54_9AGAR</name>
<reference evidence="1" key="1">
    <citation type="submission" date="2020-05" db="EMBL/GenBank/DDBJ databases">
        <title>Mycena genomes resolve the evolution of fungal bioluminescence.</title>
        <authorList>
            <person name="Tsai I.J."/>
        </authorList>
    </citation>
    <scope>NUCLEOTIDE SEQUENCE</scope>
    <source>
        <strain evidence="1">160909Yilan</strain>
    </source>
</reference>
<gene>
    <name evidence="1" type="ORF">MSAN_01999400</name>
</gene>
<sequence>MKVERSGDDLDVVGGETTTRWRMESRSRRSDVCWKARVARHKAVAVDADSEPCTDPLLVLCSASRFPLALSRSLATGMAQRSILDSAPFIPNLGLSSLLPAFTRMKSSPANQTSGVVDPWFDSSV</sequence>
<proteinExistence type="predicted"/>
<dbReference type="Proteomes" id="UP000623467">
    <property type="component" value="Unassembled WGS sequence"/>
</dbReference>
<keyword evidence="2" id="KW-1185">Reference proteome</keyword>
<protein>
    <submittedName>
        <fullName evidence="1">Uncharacterized protein</fullName>
    </submittedName>
</protein>
<accession>A0A8H7CM54</accession>
<comment type="caution">
    <text evidence="1">The sequence shown here is derived from an EMBL/GenBank/DDBJ whole genome shotgun (WGS) entry which is preliminary data.</text>
</comment>
<evidence type="ECO:0000313" key="1">
    <source>
        <dbReference type="EMBL" id="KAF7342834.1"/>
    </source>
</evidence>
<organism evidence="1 2">
    <name type="scientific">Mycena sanguinolenta</name>
    <dbReference type="NCBI Taxonomy" id="230812"/>
    <lineage>
        <taxon>Eukaryota</taxon>
        <taxon>Fungi</taxon>
        <taxon>Dikarya</taxon>
        <taxon>Basidiomycota</taxon>
        <taxon>Agaricomycotina</taxon>
        <taxon>Agaricomycetes</taxon>
        <taxon>Agaricomycetidae</taxon>
        <taxon>Agaricales</taxon>
        <taxon>Marasmiineae</taxon>
        <taxon>Mycenaceae</taxon>
        <taxon>Mycena</taxon>
    </lineage>
</organism>